<keyword evidence="1" id="KW-0812">Transmembrane</keyword>
<protein>
    <submittedName>
        <fullName evidence="2">Uncharacterized protein</fullName>
    </submittedName>
</protein>
<organism evidence="2 3">
    <name type="scientific">Caulobacter hibisci</name>
    <dbReference type="NCBI Taxonomy" id="2035993"/>
    <lineage>
        <taxon>Bacteria</taxon>
        <taxon>Pseudomonadati</taxon>
        <taxon>Pseudomonadota</taxon>
        <taxon>Alphaproteobacteria</taxon>
        <taxon>Caulobacterales</taxon>
        <taxon>Caulobacteraceae</taxon>
        <taxon>Caulobacter</taxon>
    </lineage>
</organism>
<keyword evidence="1" id="KW-1133">Transmembrane helix</keyword>
<name>A0ABS0SU81_9CAUL</name>
<reference evidence="2 3" key="1">
    <citation type="submission" date="2020-11" db="EMBL/GenBank/DDBJ databases">
        <title>genome sequence of strain KACC 18849.</title>
        <authorList>
            <person name="Gao J."/>
            <person name="Zhang X."/>
        </authorList>
    </citation>
    <scope>NUCLEOTIDE SEQUENCE [LARGE SCALE GENOMIC DNA]</scope>
    <source>
        <strain evidence="2 3">KACC 18849</strain>
    </source>
</reference>
<sequence>MTDKTITGVPHPRWWQRHPTLAFCAVWAGGLGLLAAVLVVAFQAAT</sequence>
<evidence type="ECO:0000313" key="3">
    <source>
        <dbReference type="Proteomes" id="UP000639859"/>
    </source>
</evidence>
<accession>A0ABS0SU81</accession>
<evidence type="ECO:0000313" key="2">
    <source>
        <dbReference type="EMBL" id="MBI1682949.1"/>
    </source>
</evidence>
<evidence type="ECO:0000256" key="1">
    <source>
        <dbReference type="SAM" id="Phobius"/>
    </source>
</evidence>
<dbReference type="RefSeq" id="WP_198574891.1">
    <property type="nucleotide sequence ID" value="NZ_JADWOX010000002.1"/>
</dbReference>
<comment type="caution">
    <text evidence="2">The sequence shown here is derived from an EMBL/GenBank/DDBJ whole genome shotgun (WGS) entry which is preliminary data.</text>
</comment>
<proteinExistence type="predicted"/>
<dbReference type="Proteomes" id="UP000639859">
    <property type="component" value="Unassembled WGS sequence"/>
</dbReference>
<feature type="transmembrane region" description="Helical" evidence="1">
    <location>
        <begin position="20"/>
        <end position="42"/>
    </location>
</feature>
<keyword evidence="3" id="KW-1185">Reference proteome</keyword>
<keyword evidence="1" id="KW-0472">Membrane</keyword>
<gene>
    <name evidence="2" type="ORF">I4Q42_04640</name>
</gene>
<dbReference type="EMBL" id="JADWOX010000002">
    <property type="protein sequence ID" value="MBI1682949.1"/>
    <property type="molecule type" value="Genomic_DNA"/>
</dbReference>